<dbReference type="AlphaFoldDB" id="A0AAD3S140"/>
<accession>A0AAD3S140</accession>
<dbReference type="EMBL" id="BSYO01000003">
    <property type="protein sequence ID" value="GMH02377.1"/>
    <property type="molecule type" value="Genomic_DNA"/>
</dbReference>
<reference evidence="2" key="1">
    <citation type="submission" date="2023-05" db="EMBL/GenBank/DDBJ databases">
        <title>Nepenthes gracilis genome sequencing.</title>
        <authorList>
            <person name="Fukushima K."/>
        </authorList>
    </citation>
    <scope>NUCLEOTIDE SEQUENCE</scope>
    <source>
        <strain evidence="2">SING2019-196</strain>
    </source>
</reference>
<sequence>MCSVGCVFSSSSGCPFSYHATTQFHLLLQHPYFPRLQWALSSDAIDTMDMPKSKVDGDEDHNLILLVSSFPITARGHWCSSSADLLKRVKLPLWSQSYVSLVSTGRTTQPLHSEIKPHFCKDIPVKVLCSQKSEVPVLEARCMDEVYDALALRILPNAASASNHNLKHIVGLAGPPGAGKSTLASQVVRCVNKLWAQKASSLNEEIDFSDVAIVLPMDGFHLYRHQLDAMEDPKEAHARRGAPWTFDPARMLKCLQTLRSQGSVHAPSFDHSVGDPVEDDIFVTPQHKIVLIEGNYLLLEEAVWSEMSTIFDEKWFIEVDIDTAMHRVEKRHISTAGKPPNVAKWRIEYNDRPNAEMIMKSMTNADLIIRDSWPQRLRQVPVDGYLFELSVTH</sequence>
<gene>
    <name evidence="2" type="ORF">Nepgr_004216</name>
</gene>
<protein>
    <recommendedName>
        <fullName evidence="1">Phosphoribulokinase/uridine kinase domain-containing protein</fullName>
    </recommendedName>
</protein>
<organism evidence="2 3">
    <name type="scientific">Nepenthes gracilis</name>
    <name type="common">Slender pitcher plant</name>
    <dbReference type="NCBI Taxonomy" id="150966"/>
    <lineage>
        <taxon>Eukaryota</taxon>
        <taxon>Viridiplantae</taxon>
        <taxon>Streptophyta</taxon>
        <taxon>Embryophyta</taxon>
        <taxon>Tracheophyta</taxon>
        <taxon>Spermatophyta</taxon>
        <taxon>Magnoliopsida</taxon>
        <taxon>eudicotyledons</taxon>
        <taxon>Gunneridae</taxon>
        <taxon>Pentapetalae</taxon>
        <taxon>Caryophyllales</taxon>
        <taxon>Nepenthaceae</taxon>
        <taxon>Nepenthes</taxon>
    </lineage>
</organism>
<comment type="caution">
    <text evidence="2">The sequence shown here is derived from an EMBL/GenBank/DDBJ whole genome shotgun (WGS) entry which is preliminary data.</text>
</comment>
<dbReference type="Pfam" id="PF00485">
    <property type="entry name" value="PRK"/>
    <property type="match status" value="1"/>
</dbReference>
<dbReference type="GO" id="GO:0016301">
    <property type="term" value="F:kinase activity"/>
    <property type="evidence" value="ECO:0007669"/>
    <property type="project" value="InterPro"/>
</dbReference>
<name>A0AAD3S140_NEPGR</name>
<dbReference type="Proteomes" id="UP001279734">
    <property type="component" value="Unassembled WGS sequence"/>
</dbReference>
<proteinExistence type="predicted"/>
<dbReference type="PANTHER" id="PTHR10285">
    <property type="entry name" value="URIDINE KINASE"/>
    <property type="match status" value="1"/>
</dbReference>
<evidence type="ECO:0000313" key="3">
    <source>
        <dbReference type="Proteomes" id="UP001279734"/>
    </source>
</evidence>
<dbReference type="InterPro" id="IPR006083">
    <property type="entry name" value="PRK/URK"/>
</dbReference>
<dbReference type="Gene3D" id="3.40.50.300">
    <property type="entry name" value="P-loop containing nucleotide triphosphate hydrolases"/>
    <property type="match status" value="1"/>
</dbReference>
<keyword evidence="3" id="KW-1185">Reference proteome</keyword>
<dbReference type="SUPFAM" id="SSF52540">
    <property type="entry name" value="P-loop containing nucleoside triphosphate hydrolases"/>
    <property type="match status" value="1"/>
</dbReference>
<evidence type="ECO:0000259" key="1">
    <source>
        <dbReference type="Pfam" id="PF00485"/>
    </source>
</evidence>
<dbReference type="GO" id="GO:0005524">
    <property type="term" value="F:ATP binding"/>
    <property type="evidence" value="ECO:0007669"/>
    <property type="project" value="InterPro"/>
</dbReference>
<feature type="domain" description="Phosphoribulokinase/uridine kinase" evidence="1">
    <location>
        <begin position="169"/>
        <end position="370"/>
    </location>
</feature>
<dbReference type="InterPro" id="IPR027417">
    <property type="entry name" value="P-loop_NTPase"/>
</dbReference>
<evidence type="ECO:0000313" key="2">
    <source>
        <dbReference type="EMBL" id="GMH02377.1"/>
    </source>
</evidence>